<accession>X8DPN9</accession>
<sequence length="112" mass="10997">MGDGAAAARGCTAVASWLIGARFSGLVGTADAGESESFSAARGLAGTSAARGVNASELSRTEADRMSGREIDCRVGGVTAGATINAVAVIAAMPALNKGLAVRSISLLCVLL</sequence>
<protein>
    <submittedName>
        <fullName evidence="1">Uncharacterized protein</fullName>
    </submittedName>
</protein>
<evidence type="ECO:0000313" key="2">
    <source>
        <dbReference type="Proteomes" id="UP000023351"/>
    </source>
</evidence>
<name>X8DPN9_9MYCO</name>
<evidence type="ECO:0000313" key="1">
    <source>
        <dbReference type="EMBL" id="EUA69455.1"/>
    </source>
</evidence>
<comment type="caution">
    <text evidence="1">The sequence shown here is derived from an EMBL/GenBank/DDBJ whole genome shotgun (WGS) entry which is preliminary data.</text>
</comment>
<dbReference type="Proteomes" id="UP000023351">
    <property type="component" value="Unassembled WGS sequence"/>
</dbReference>
<proteinExistence type="predicted"/>
<dbReference type="AlphaFoldDB" id="X8DPN9"/>
<reference evidence="1 2" key="1">
    <citation type="submission" date="2013-12" db="EMBL/GenBank/DDBJ databases">
        <authorList>
            <person name="Zelazny A."/>
            <person name="Olivier K."/>
            <person name="Holland S."/>
            <person name="Lenaerts A."/>
            <person name="Ordway D."/>
            <person name="DeGroote M.A."/>
            <person name="Parker T."/>
            <person name="Sizemore C."/>
            <person name="Tallon L.J."/>
            <person name="Sadzewicz L.K."/>
            <person name="Sengamalay N."/>
            <person name="Fraser C.M."/>
            <person name="Hine E."/>
            <person name="Shefchek K.A."/>
            <person name="Das S.P."/>
            <person name="Tettelin H."/>
        </authorList>
    </citation>
    <scope>NUCLEOTIDE SEQUENCE [LARGE SCALE GENOMIC DNA]</scope>
    <source>
        <strain evidence="1 2">1513</strain>
    </source>
</reference>
<organism evidence="1 2">
    <name type="scientific">Mycobacteroides abscessus subsp. bolletii 1513</name>
    <dbReference type="NCBI Taxonomy" id="1299321"/>
    <lineage>
        <taxon>Bacteria</taxon>
        <taxon>Bacillati</taxon>
        <taxon>Actinomycetota</taxon>
        <taxon>Actinomycetes</taxon>
        <taxon>Mycobacteriales</taxon>
        <taxon>Mycobacteriaceae</taxon>
        <taxon>Mycobacteroides</taxon>
        <taxon>Mycobacteroides abscessus</taxon>
    </lineage>
</organism>
<gene>
    <name evidence="1" type="ORF">I540_2751</name>
</gene>
<dbReference type="PATRIC" id="fig|1299321.3.peg.2666"/>
<dbReference type="EMBL" id="JAOJ01000002">
    <property type="protein sequence ID" value="EUA69455.1"/>
    <property type="molecule type" value="Genomic_DNA"/>
</dbReference>